<proteinExistence type="inferred from homology"/>
<evidence type="ECO:0008006" key="4">
    <source>
        <dbReference type="Google" id="ProtNLM"/>
    </source>
</evidence>
<comment type="caution">
    <text evidence="2">The sequence shown here is derived from an EMBL/GenBank/DDBJ whole genome shotgun (WGS) entry which is preliminary data.</text>
</comment>
<protein>
    <recommendedName>
        <fullName evidence="4">RNA methyltransferase</fullName>
    </recommendedName>
</protein>
<accession>A0AAN8XFC8</accession>
<evidence type="ECO:0000313" key="3">
    <source>
        <dbReference type="Proteomes" id="UP001381693"/>
    </source>
</evidence>
<comment type="similarity">
    <text evidence="1">Belongs to the class IV-like SAM-binding methyltransferase superfamily.</text>
</comment>
<dbReference type="AlphaFoldDB" id="A0AAN8XFC8"/>
<sequence length="399" mass="45637">MDIGTEDDQHFYKGKSHKRNFEYGNKYENRSGKFEYGNKYESKRGKFEYGNRYENKKHYRNNDESQEFGHFGYSQSECSYQDDTRFTPVQKPEKPRKYTISIAVPASILDATSVKDELRTYVVGQIARAAVIYAVDEIIVYDDGCWTNKGSSMEDQANSQLSLDKMRVLLEYQELPPYLRKYFFGFDKQLRCVGVLNPLNSSHHLKANEWCDYREGVVLPKTKNQKSYVDVGLPRNILINEKLESGLRVTVKLPLVAQEMDNFSSHSYGSVVPPEEPRVKGGYYWGYSVRIAKSLSEVVTGNNYPEGYDLIIGTSDKGEDAQKIKYPKFTHALIVFGGVEGLEAAIKADKQLQASNPNDLFHFYVNTCTNQQVRTIRTEEAILISMCVLHRKLSSKGIS</sequence>
<dbReference type="PANTHER" id="PTHR12150:SF13">
    <property type="entry name" value="METHYLTRANSFERASE C9ORF114-RELATED"/>
    <property type="match status" value="1"/>
</dbReference>
<evidence type="ECO:0000256" key="1">
    <source>
        <dbReference type="ARBA" id="ARBA00009841"/>
    </source>
</evidence>
<dbReference type="Gene3D" id="3.40.1280.10">
    <property type="match status" value="1"/>
</dbReference>
<dbReference type="InterPro" id="IPR029028">
    <property type="entry name" value="Alpha/beta_knot_MTases"/>
</dbReference>
<dbReference type="InterPro" id="IPR029026">
    <property type="entry name" value="tRNA_m1G_MTases_N"/>
</dbReference>
<dbReference type="SUPFAM" id="SSF75217">
    <property type="entry name" value="alpha/beta knot"/>
    <property type="match status" value="1"/>
</dbReference>
<name>A0AAN8XFC8_HALRR</name>
<dbReference type="Pfam" id="PF02598">
    <property type="entry name" value="Methyltrn_RNA_3"/>
    <property type="match status" value="1"/>
</dbReference>
<reference evidence="2 3" key="1">
    <citation type="submission" date="2023-11" db="EMBL/GenBank/DDBJ databases">
        <title>Halocaridina rubra genome assembly.</title>
        <authorList>
            <person name="Smith C."/>
        </authorList>
    </citation>
    <scope>NUCLEOTIDE SEQUENCE [LARGE SCALE GENOMIC DNA]</scope>
    <source>
        <strain evidence="2">EP-1</strain>
        <tissue evidence="2">Whole</tissue>
    </source>
</reference>
<dbReference type="InterPro" id="IPR012340">
    <property type="entry name" value="NA-bd_OB-fold"/>
</dbReference>
<evidence type="ECO:0000313" key="2">
    <source>
        <dbReference type="EMBL" id="KAK7081851.1"/>
    </source>
</evidence>
<gene>
    <name evidence="2" type="ORF">SK128_022281</name>
</gene>
<dbReference type="Proteomes" id="UP001381693">
    <property type="component" value="Unassembled WGS sequence"/>
</dbReference>
<organism evidence="2 3">
    <name type="scientific">Halocaridina rubra</name>
    <name type="common">Hawaiian red shrimp</name>
    <dbReference type="NCBI Taxonomy" id="373956"/>
    <lineage>
        <taxon>Eukaryota</taxon>
        <taxon>Metazoa</taxon>
        <taxon>Ecdysozoa</taxon>
        <taxon>Arthropoda</taxon>
        <taxon>Crustacea</taxon>
        <taxon>Multicrustacea</taxon>
        <taxon>Malacostraca</taxon>
        <taxon>Eumalacostraca</taxon>
        <taxon>Eucarida</taxon>
        <taxon>Decapoda</taxon>
        <taxon>Pleocyemata</taxon>
        <taxon>Caridea</taxon>
        <taxon>Atyoidea</taxon>
        <taxon>Atyidae</taxon>
        <taxon>Halocaridina</taxon>
    </lineage>
</organism>
<keyword evidence="3" id="KW-1185">Reference proteome</keyword>
<dbReference type="CDD" id="cd18086">
    <property type="entry name" value="HsC9orf114-like"/>
    <property type="match status" value="1"/>
</dbReference>
<dbReference type="EMBL" id="JAXCGZ010004386">
    <property type="protein sequence ID" value="KAK7081851.1"/>
    <property type="molecule type" value="Genomic_DNA"/>
</dbReference>
<dbReference type="InterPro" id="IPR003750">
    <property type="entry name" value="Put_MeTrfase-C9orf114-like"/>
</dbReference>
<dbReference type="PANTHER" id="PTHR12150">
    <property type="entry name" value="CLASS IV SAM-BINDING METHYLTRANSFERASE-RELATED"/>
    <property type="match status" value="1"/>
</dbReference>
<dbReference type="SUPFAM" id="SSF50249">
    <property type="entry name" value="Nucleic acid-binding proteins"/>
    <property type="match status" value="1"/>
</dbReference>
<dbReference type="Gene3D" id="2.40.50.140">
    <property type="entry name" value="Nucleic acid-binding proteins"/>
    <property type="match status" value="1"/>
</dbReference>